<feature type="transmembrane region" description="Helical" evidence="7">
    <location>
        <begin position="107"/>
        <end position="128"/>
    </location>
</feature>
<feature type="transmembrane region" description="Helical" evidence="7">
    <location>
        <begin position="322"/>
        <end position="342"/>
    </location>
</feature>
<keyword evidence="9" id="KW-1185">Reference proteome</keyword>
<dbReference type="PIRSF" id="PIRSF004810">
    <property type="entry name" value="ChrA"/>
    <property type="match status" value="1"/>
</dbReference>
<evidence type="ECO:0000256" key="2">
    <source>
        <dbReference type="ARBA" id="ARBA00005262"/>
    </source>
</evidence>
<dbReference type="EMBL" id="JABBXH010000003">
    <property type="protein sequence ID" value="NMP32175.1"/>
    <property type="molecule type" value="Genomic_DNA"/>
</dbReference>
<dbReference type="Pfam" id="PF02417">
    <property type="entry name" value="Chromate_transp"/>
    <property type="match status" value="2"/>
</dbReference>
<dbReference type="PANTHER" id="PTHR33567">
    <property type="entry name" value="CHROMATE ION TRANSPORTER (EUROFUNG)"/>
    <property type="match status" value="1"/>
</dbReference>
<accession>A0A7Y0LCP7</accession>
<evidence type="ECO:0000256" key="7">
    <source>
        <dbReference type="SAM" id="Phobius"/>
    </source>
</evidence>
<feature type="transmembrane region" description="Helical" evidence="7">
    <location>
        <begin position="195"/>
        <end position="214"/>
    </location>
</feature>
<evidence type="ECO:0000256" key="3">
    <source>
        <dbReference type="ARBA" id="ARBA00022475"/>
    </source>
</evidence>
<dbReference type="PANTHER" id="PTHR33567:SF3">
    <property type="entry name" value="CHROMATE ION TRANSPORTER (EUROFUNG)"/>
    <property type="match status" value="1"/>
</dbReference>
<keyword evidence="4 7" id="KW-0812">Transmembrane</keyword>
<comment type="caution">
    <text evidence="8">The sequence shown here is derived from an EMBL/GenBank/DDBJ whole genome shotgun (WGS) entry which is preliminary data.</text>
</comment>
<protein>
    <submittedName>
        <fullName evidence="8">Chromate efflux transporter</fullName>
    </submittedName>
</protein>
<dbReference type="GO" id="GO:0005886">
    <property type="term" value="C:plasma membrane"/>
    <property type="evidence" value="ECO:0007669"/>
    <property type="project" value="UniProtKB-SubCell"/>
</dbReference>
<comment type="subcellular location">
    <subcellularLocation>
        <location evidence="1">Cell membrane</location>
        <topology evidence="1">Multi-pass membrane protein</topology>
    </subcellularLocation>
</comment>
<sequence>MFEIFTKFFVLGCTSFGGPAAHIGYFQQAFVQKHKWLSQQEFGNLVALSQFLPGPSSSQVGFAIGCHRGGVLGGFAAFLAFTLPSVVLMLLLFFVGSEFANTISFKGVVYGLKLLAVVVVADAIATMAKSFCHRLWQKGMALVVAIILIFSPFAGTQFILLAGAAIIGHLFFTNPSVIGSEQASYAKTNKPVHQLNWLVFSLFIVLLLGGIFITGGNAVVQLIKDFYVAGSLVFGGGHVVLPLLQESVAATMGQNEFLTGYAAAQAVPGPMFTLATYLGANILSTSPVLGAVIATVAIFLPGFLLIIAFQPVWQQYAANPKISGALTAVNAAVVGLLISAFYQPVLSSAINGWLDGLLAIIGIILLRIIKVPVLTLVLSFGALGVLMVQTIY</sequence>
<feature type="transmembrane region" description="Helical" evidence="7">
    <location>
        <begin position="288"/>
        <end position="310"/>
    </location>
</feature>
<dbReference type="Proteomes" id="UP000568664">
    <property type="component" value="Unassembled WGS sequence"/>
</dbReference>
<feature type="transmembrane region" description="Helical" evidence="7">
    <location>
        <begin position="140"/>
        <end position="172"/>
    </location>
</feature>
<feature type="transmembrane region" description="Helical" evidence="7">
    <location>
        <begin position="373"/>
        <end position="391"/>
    </location>
</feature>
<dbReference type="NCBIfam" id="TIGR00937">
    <property type="entry name" value="2A51"/>
    <property type="match status" value="1"/>
</dbReference>
<keyword evidence="3" id="KW-1003">Cell membrane</keyword>
<evidence type="ECO:0000256" key="5">
    <source>
        <dbReference type="ARBA" id="ARBA00022989"/>
    </source>
</evidence>
<evidence type="ECO:0000313" key="9">
    <source>
        <dbReference type="Proteomes" id="UP000568664"/>
    </source>
</evidence>
<dbReference type="GO" id="GO:0015109">
    <property type="term" value="F:chromate transmembrane transporter activity"/>
    <property type="evidence" value="ECO:0007669"/>
    <property type="project" value="InterPro"/>
</dbReference>
<dbReference type="InterPro" id="IPR014047">
    <property type="entry name" value="Chr_Tranpt_l_chain"/>
</dbReference>
<proteinExistence type="inferred from homology"/>
<reference evidence="8 9" key="1">
    <citation type="submission" date="2020-04" db="EMBL/GenBank/DDBJ databases">
        <title>Thalassotalea sp. M1531, isolated from the surface of marine red alga.</title>
        <authorList>
            <person name="Pang L."/>
            <person name="Lu D.-C."/>
        </authorList>
    </citation>
    <scope>NUCLEOTIDE SEQUENCE [LARGE SCALE GENOMIC DNA]</scope>
    <source>
        <strain evidence="8 9">M1531</strain>
    </source>
</reference>
<keyword evidence="5 7" id="KW-1133">Transmembrane helix</keyword>
<keyword evidence="6 7" id="KW-0472">Membrane</keyword>
<dbReference type="AlphaFoldDB" id="A0A7Y0LCP7"/>
<gene>
    <name evidence="8" type="primary">chrA</name>
    <name evidence="8" type="ORF">HII17_11395</name>
</gene>
<organism evidence="8 9">
    <name type="scientific">Thalassotalea algicola</name>
    <dbReference type="NCBI Taxonomy" id="2716224"/>
    <lineage>
        <taxon>Bacteria</taxon>
        <taxon>Pseudomonadati</taxon>
        <taxon>Pseudomonadota</taxon>
        <taxon>Gammaproteobacteria</taxon>
        <taxon>Alteromonadales</taxon>
        <taxon>Colwelliaceae</taxon>
        <taxon>Thalassotalea</taxon>
    </lineage>
</organism>
<evidence type="ECO:0000256" key="1">
    <source>
        <dbReference type="ARBA" id="ARBA00004651"/>
    </source>
</evidence>
<name>A0A7Y0LCP7_9GAMM</name>
<feature type="transmembrane region" description="Helical" evidence="7">
    <location>
        <begin position="71"/>
        <end position="95"/>
    </location>
</feature>
<evidence type="ECO:0000256" key="6">
    <source>
        <dbReference type="ARBA" id="ARBA00023136"/>
    </source>
</evidence>
<feature type="transmembrane region" description="Helical" evidence="7">
    <location>
        <begin position="226"/>
        <end position="244"/>
    </location>
</feature>
<evidence type="ECO:0000256" key="4">
    <source>
        <dbReference type="ARBA" id="ARBA00022692"/>
    </source>
</evidence>
<dbReference type="InterPro" id="IPR003370">
    <property type="entry name" value="Chromate_transpt"/>
</dbReference>
<comment type="similarity">
    <text evidence="2">Belongs to the chromate ion transporter (CHR) (TC 2.A.51) family.</text>
</comment>
<evidence type="ECO:0000313" key="8">
    <source>
        <dbReference type="EMBL" id="NMP32175.1"/>
    </source>
</evidence>